<evidence type="ECO:0000256" key="2">
    <source>
        <dbReference type="SAM" id="SignalP"/>
    </source>
</evidence>
<evidence type="ECO:0000256" key="1">
    <source>
        <dbReference type="SAM" id="MobiDB-lite"/>
    </source>
</evidence>
<sequence>MKTMKQLCVLGSCLLVGFAASAASASDAHEHGIAELNAAFEGKRLDIMFKSPADTIVGFEHEVKNEAQHKQVIAAVQQLRDGYQNILLPDAALCILKHANVEQALVAMSDDHDTHEKHGHEDKHGHDENMAASDDHDHDHDKHQDHGGHSDFMVEYTFECQKPKELNSLQVGLFNHYPALETVRYQAIGISGQKGGEVNSATASISLK</sequence>
<dbReference type="RefSeq" id="WP_127695397.1">
    <property type="nucleotide sequence ID" value="NZ_SACQ01000008.1"/>
</dbReference>
<gene>
    <name evidence="3" type="ORF">EOE65_15530</name>
</gene>
<accession>A0A437Q508</accession>
<evidence type="ECO:0000313" key="4">
    <source>
        <dbReference type="Proteomes" id="UP000282818"/>
    </source>
</evidence>
<feature type="signal peptide" evidence="2">
    <location>
        <begin position="1"/>
        <end position="25"/>
    </location>
</feature>
<reference evidence="3 4" key="1">
    <citation type="submission" date="2019-01" db="EMBL/GenBank/DDBJ databases">
        <authorList>
            <person name="Chen W.-M."/>
        </authorList>
    </citation>
    <scope>NUCLEOTIDE SEQUENCE [LARGE SCALE GENOMIC DNA]</scope>
    <source>
        <strain evidence="3 4">HPM-16</strain>
    </source>
</reference>
<dbReference type="EMBL" id="SACQ01000008">
    <property type="protein sequence ID" value="RVU29581.1"/>
    <property type="molecule type" value="Genomic_DNA"/>
</dbReference>
<dbReference type="Proteomes" id="UP000282818">
    <property type="component" value="Unassembled WGS sequence"/>
</dbReference>
<keyword evidence="4" id="KW-1185">Reference proteome</keyword>
<proteinExistence type="predicted"/>
<dbReference type="AlphaFoldDB" id="A0A437Q508"/>
<organism evidence="3 4">
    <name type="scientific">Neptunomonas marina</name>
    <dbReference type="NCBI Taxonomy" id="1815562"/>
    <lineage>
        <taxon>Bacteria</taxon>
        <taxon>Pseudomonadati</taxon>
        <taxon>Pseudomonadota</taxon>
        <taxon>Gammaproteobacteria</taxon>
        <taxon>Oceanospirillales</taxon>
        <taxon>Oceanospirillaceae</taxon>
        <taxon>Neptunomonas</taxon>
    </lineage>
</organism>
<comment type="caution">
    <text evidence="3">The sequence shown here is derived from an EMBL/GenBank/DDBJ whole genome shotgun (WGS) entry which is preliminary data.</text>
</comment>
<feature type="chain" id="PRO_5019256182" evidence="2">
    <location>
        <begin position="26"/>
        <end position="208"/>
    </location>
</feature>
<keyword evidence="2" id="KW-0732">Signal</keyword>
<feature type="region of interest" description="Disordered" evidence="1">
    <location>
        <begin position="111"/>
        <end position="148"/>
    </location>
</feature>
<dbReference type="InterPro" id="IPR021253">
    <property type="entry name" value="ZrgA-like"/>
</dbReference>
<protein>
    <submittedName>
        <fullName evidence="3">DUF2796 domain-containing protein</fullName>
    </submittedName>
</protein>
<name>A0A437Q508_9GAMM</name>
<dbReference type="Pfam" id="PF10986">
    <property type="entry name" value="ZrgA"/>
    <property type="match status" value="1"/>
</dbReference>
<evidence type="ECO:0000313" key="3">
    <source>
        <dbReference type="EMBL" id="RVU29581.1"/>
    </source>
</evidence>